<evidence type="ECO:0000313" key="4">
    <source>
        <dbReference type="EMBL" id="KAF7272637.1"/>
    </source>
</evidence>
<dbReference type="Pfam" id="PF00685">
    <property type="entry name" value="Sulfotransfer_1"/>
    <property type="match status" value="1"/>
</dbReference>
<evidence type="ECO:0000256" key="1">
    <source>
        <dbReference type="ARBA" id="ARBA00005771"/>
    </source>
</evidence>
<organism evidence="4 5">
    <name type="scientific">Rhynchophorus ferrugineus</name>
    <name type="common">Red palm weevil</name>
    <name type="synonym">Curculio ferrugineus</name>
    <dbReference type="NCBI Taxonomy" id="354439"/>
    <lineage>
        <taxon>Eukaryota</taxon>
        <taxon>Metazoa</taxon>
        <taxon>Ecdysozoa</taxon>
        <taxon>Arthropoda</taxon>
        <taxon>Hexapoda</taxon>
        <taxon>Insecta</taxon>
        <taxon>Pterygota</taxon>
        <taxon>Neoptera</taxon>
        <taxon>Endopterygota</taxon>
        <taxon>Coleoptera</taxon>
        <taxon>Polyphaga</taxon>
        <taxon>Cucujiformia</taxon>
        <taxon>Curculionidae</taxon>
        <taxon>Dryophthorinae</taxon>
        <taxon>Rhynchophorus</taxon>
    </lineage>
</organism>
<comment type="similarity">
    <text evidence="1">Belongs to the sulfotransferase 1 family.</text>
</comment>
<dbReference type="PANTHER" id="PTHR11783">
    <property type="entry name" value="SULFOTRANSFERASE SULT"/>
    <property type="match status" value="1"/>
</dbReference>
<dbReference type="OrthoDB" id="205623at2759"/>
<dbReference type="InterPro" id="IPR027417">
    <property type="entry name" value="P-loop_NTPase"/>
</dbReference>
<comment type="caution">
    <text evidence="4">The sequence shown here is derived from an EMBL/GenBank/DDBJ whole genome shotgun (WGS) entry which is preliminary data.</text>
</comment>
<dbReference type="SUPFAM" id="SSF52540">
    <property type="entry name" value="P-loop containing nucleoside triphosphate hydrolases"/>
    <property type="match status" value="1"/>
</dbReference>
<keyword evidence="2" id="KW-0808">Transferase</keyword>
<dbReference type="GO" id="GO:0008146">
    <property type="term" value="F:sulfotransferase activity"/>
    <property type="evidence" value="ECO:0007669"/>
    <property type="project" value="InterPro"/>
</dbReference>
<evidence type="ECO:0000256" key="2">
    <source>
        <dbReference type="ARBA" id="ARBA00022679"/>
    </source>
</evidence>
<proteinExistence type="inferred from homology"/>
<gene>
    <name evidence="4" type="ORF">GWI33_014600</name>
</gene>
<sequence length="316" mass="37620">MVTIPQDCLHEMDNIMQKWSKDIDGVYMPKKFLTMQDKINNWEVNESDVWIVSFPKTGTTWTQEMVWLILNDLDYKRAEKNLLKRSPQLEAAALVRYPHVKFFLPFIPRAITDSLNYVKKQQSPVCIKTHLPWNLLPKEIQKDIKRPKIIYISRNPKDTCVSYYHFCRLVKDFDGTLEEFCNLFLYGKVNFAPYWDHILPFWKRRNQQNVLFLKYEELKENLPSVIERVAAFLGKKLNADQINKLADHLSFENMKNNKAVNYDWLVKLSSIYKPDKANTFMRVGKVGGYKSAMSEEMIERFDRWTREHTKDIDLEF</sequence>
<name>A0A834IEU0_RHYFE</name>
<dbReference type="Proteomes" id="UP000625711">
    <property type="component" value="Unassembled WGS sequence"/>
</dbReference>
<dbReference type="Gene3D" id="3.40.50.300">
    <property type="entry name" value="P-loop containing nucleotide triphosphate hydrolases"/>
    <property type="match status" value="1"/>
</dbReference>
<evidence type="ECO:0000313" key="5">
    <source>
        <dbReference type="Proteomes" id="UP000625711"/>
    </source>
</evidence>
<protein>
    <recommendedName>
        <fullName evidence="3">Sulfotransferase domain-containing protein</fullName>
    </recommendedName>
</protein>
<dbReference type="EMBL" id="JAACXV010013732">
    <property type="protein sequence ID" value="KAF7272637.1"/>
    <property type="molecule type" value="Genomic_DNA"/>
</dbReference>
<evidence type="ECO:0000259" key="3">
    <source>
        <dbReference type="Pfam" id="PF00685"/>
    </source>
</evidence>
<keyword evidence="5" id="KW-1185">Reference proteome</keyword>
<dbReference type="InterPro" id="IPR000863">
    <property type="entry name" value="Sulfotransferase_dom"/>
</dbReference>
<reference evidence="4" key="1">
    <citation type="submission" date="2020-08" db="EMBL/GenBank/DDBJ databases">
        <title>Genome sequencing and assembly of the red palm weevil Rhynchophorus ferrugineus.</title>
        <authorList>
            <person name="Dias G.B."/>
            <person name="Bergman C.M."/>
            <person name="Manee M."/>
        </authorList>
    </citation>
    <scope>NUCLEOTIDE SEQUENCE</scope>
    <source>
        <strain evidence="4">AA-2017</strain>
        <tissue evidence="4">Whole larva</tissue>
    </source>
</reference>
<feature type="domain" description="Sulfotransferase" evidence="3">
    <location>
        <begin position="47"/>
        <end position="312"/>
    </location>
</feature>
<accession>A0A834IEU0</accession>
<dbReference type="AlphaFoldDB" id="A0A834IEU0"/>